<evidence type="ECO:0008006" key="4">
    <source>
        <dbReference type="Google" id="ProtNLM"/>
    </source>
</evidence>
<proteinExistence type="predicted"/>
<keyword evidence="3" id="KW-1185">Reference proteome</keyword>
<dbReference type="InterPro" id="IPR011250">
    <property type="entry name" value="OMP/PagP_B-barrel"/>
</dbReference>
<feature type="signal peptide" evidence="1">
    <location>
        <begin position="1"/>
        <end position="35"/>
    </location>
</feature>
<organism evidence="2 3">
    <name type="scientific">Hymenobacter citatus</name>
    <dbReference type="NCBI Taxonomy" id="2763506"/>
    <lineage>
        <taxon>Bacteria</taxon>
        <taxon>Pseudomonadati</taxon>
        <taxon>Bacteroidota</taxon>
        <taxon>Cytophagia</taxon>
        <taxon>Cytophagales</taxon>
        <taxon>Hymenobacteraceae</taxon>
        <taxon>Hymenobacter</taxon>
    </lineage>
</organism>
<accession>A0ABR7MIM3</accession>
<comment type="caution">
    <text evidence="2">The sequence shown here is derived from an EMBL/GenBank/DDBJ whole genome shotgun (WGS) entry which is preliminary data.</text>
</comment>
<feature type="chain" id="PRO_5046147094" description="Outer membrane protein beta-barrel domain-containing protein" evidence="1">
    <location>
        <begin position="36"/>
        <end position="262"/>
    </location>
</feature>
<evidence type="ECO:0000256" key="1">
    <source>
        <dbReference type="SAM" id="SignalP"/>
    </source>
</evidence>
<dbReference type="SUPFAM" id="SSF56925">
    <property type="entry name" value="OMPA-like"/>
    <property type="match status" value="1"/>
</dbReference>
<evidence type="ECO:0000313" key="2">
    <source>
        <dbReference type="EMBL" id="MBC6610920.1"/>
    </source>
</evidence>
<dbReference type="Proteomes" id="UP000622017">
    <property type="component" value="Unassembled WGS sequence"/>
</dbReference>
<name>A0ABR7MIM3_9BACT</name>
<gene>
    <name evidence="2" type="ORF">H8B15_08295</name>
</gene>
<dbReference type="Gene3D" id="2.40.160.20">
    <property type="match status" value="1"/>
</dbReference>
<dbReference type="EMBL" id="JACSCY010000005">
    <property type="protein sequence ID" value="MBC6610920.1"/>
    <property type="molecule type" value="Genomic_DNA"/>
</dbReference>
<keyword evidence="1" id="KW-0732">Signal</keyword>
<reference evidence="2 3" key="1">
    <citation type="submission" date="2020-08" db="EMBL/GenBank/DDBJ databases">
        <title>Hymenobacter sp.</title>
        <authorList>
            <person name="Kim M.K."/>
        </authorList>
    </citation>
    <scope>NUCLEOTIDE SEQUENCE [LARGE SCALE GENOMIC DNA]</scope>
    <source>
        <strain evidence="2 3">BT507</strain>
    </source>
</reference>
<evidence type="ECO:0000313" key="3">
    <source>
        <dbReference type="Proteomes" id="UP000622017"/>
    </source>
</evidence>
<protein>
    <recommendedName>
        <fullName evidence="4">Outer membrane protein beta-barrel domain-containing protein</fullName>
    </recommendedName>
</protein>
<sequence>MAVFSLPTLPTSFVSPVKSYLLSAALVALSLSVCAQDHPERRKRHYDAQARTYYRGPVRFSAGAGVGLYNGDLTKGLSNQLPGPSFSLGVLYPVHPHWTVGSEATYFQIGSTDYLPERNLAFRGRNGTGTVFVRFEPLRDGAYYAAPRPAPTALVKPYLKLGVGLALYSPKAYNGTTRPDATTSFLRPERGDYPALAIVAPVGAGVTLRLTHKLNATAEAAYYFTTTDQLDDISTGLGRSTSALKDGYGLVELKLEYSPWSR</sequence>